<feature type="domain" description="Diacylglycerol glucosyltransferase N-terminal" evidence="4">
    <location>
        <begin position="16"/>
        <end position="171"/>
    </location>
</feature>
<dbReference type="PANTHER" id="PTHR43025">
    <property type="entry name" value="MONOGALACTOSYLDIACYLGLYCEROL SYNTHASE"/>
    <property type="match status" value="1"/>
</dbReference>
<dbReference type="InterPro" id="IPR050519">
    <property type="entry name" value="Glycosyltransf_28_UgtP"/>
</dbReference>
<sequence>MGRRFVILSAAMGAGHDTVAAELARRLSDRGHLTQTIDVLDLLPVRLGTALRGCYAATIRHAPFVYDAIYQAYFMSSPPGQGRPNLDTSPVVVPAARALRRRLAADPPDALVSTFHLGAQIGGRLRDEGALRVPSVVVITDFAVHRQWLHPGNDIHLCPTPQTAEDVRRGGGRRALAVGPVVPEAFHTPSRPARVGAFAREFAARGPGRVPVLLSTGAWGLGSQLAETAALLSGHGWLPVVMCGRGRALRRRLQRVSGAVALGWVSDVPALMSAVGVLVMNAAGQTAAQALAAGVPVVSYRPIAGHGVHSARGMAEAGLCAYARSPRELLQALSDLGCDGPVRQARIDAGRALFTADAVDIVATAAREGAPVRDRVPGGPG</sequence>
<evidence type="ECO:0000256" key="1">
    <source>
        <dbReference type="ARBA" id="ARBA00006962"/>
    </source>
</evidence>
<keyword evidence="6" id="KW-1185">Reference proteome</keyword>
<dbReference type="Proteomes" id="UP001220022">
    <property type="component" value="Unassembled WGS sequence"/>
</dbReference>
<evidence type="ECO:0000313" key="5">
    <source>
        <dbReference type="EMBL" id="MDF2255101.1"/>
    </source>
</evidence>
<reference evidence="5 6" key="1">
    <citation type="submission" date="2023-03" db="EMBL/GenBank/DDBJ databases">
        <title>Draft genome sequence of type strain Streptomyces ferralitis JCM 14344.</title>
        <authorList>
            <person name="Klaysubun C."/>
            <person name="Duangmal K."/>
        </authorList>
    </citation>
    <scope>NUCLEOTIDE SEQUENCE [LARGE SCALE GENOMIC DNA]</scope>
    <source>
        <strain evidence="5 6">JCM 14344</strain>
    </source>
</reference>
<keyword evidence="3 5" id="KW-0808">Transferase</keyword>
<dbReference type="SUPFAM" id="SSF53756">
    <property type="entry name" value="UDP-Glycosyltransferase/glycogen phosphorylase"/>
    <property type="match status" value="1"/>
</dbReference>
<evidence type="ECO:0000259" key="4">
    <source>
        <dbReference type="Pfam" id="PF06925"/>
    </source>
</evidence>
<dbReference type="Pfam" id="PF06925">
    <property type="entry name" value="MGDG_synth"/>
    <property type="match status" value="1"/>
</dbReference>
<dbReference type="InterPro" id="IPR009695">
    <property type="entry name" value="Diacylglyc_glucosyltr_N"/>
</dbReference>
<dbReference type="GO" id="GO:0016757">
    <property type="term" value="F:glycosyltransferase activity"/>
    <property type="evidence" value="ECO:0007669"/>
    <property type="project" value="UniProtKB-KW"/>
</dbReference>
<evidence type="ECO:0000313" key="6">
    <source>
        <dbReference type="Proteomes" id="UP001220022"/>
    </source>
</evidence>
<protein>
    <submittedName>
        <fullName evidence="5">Glycosyltransferase</fullName>
        <ecNumber evidence="5">2.4.-.-</ecNumber>
    </submittedName>
</protein>
<name>A0ABT5YU13_9ACTN</name>
<dbReference type="Pfam" id="PF13692">
    <property type="entry name" value="Glyco_trans_1_4"/>
    <property type="match status" value="1"/>
</dbReference>
<dbReference type="Gene3D" id="3.40.50.2000">
    <property type="entry name" value="Glycogen Phosphorylase B"/>
    <property type="match status" value="1"/>
</dbReference>
<comment type="caution">
    <text evidence="5">The sequence shown here is derived from an EMBL/GenBank/DDBJ whole genome shotgun (WGS) entry which is preliminary data.</text>
</comment>
<keyword evidence="2 5" id="KW-0328">Glycosyltransferase</keyword>
<dbReference type="PANTHER" id="PTHR43025:SF3">
    <property type="entry name" value="MONOGALACTOSYLDIACYLGLYCEROL SYNTHASE 1, CHLOROPLASTIC"/>
    <property type="match status" value="1"/>
</dbReference>
<accession>A0ABT5YU13</accession>
<evidence type="ECO:0000256" key="2">
    <source>
        <dbReference type="ARBA" id="ARBA00022676"/>
    </source>
</evidence>
<organism evidence="5 6">
    <name type="scientific">Streptantibioticus ferralitis</name>
    <dbReference type="NCBI Taxonomy" id="236510"/>
    <lineage>
        <taxon>Bacteria</taxon>
        <taxon>Bacillati</taxon>
        <taxon>Actinomycetota</taxon>
        <taxon>Actinomycetes</taxon>
        <taxon>Kitasatosporales</taxon>
        <taxon>Streptomycetaceae</taxon>
        <taxon>Streptantibioticus</taxon>
    </lineage>
</organism>
<comment type="similarity">
    <text evidence="1">Belongs to the glycosyltransferase 28 family.</text>
</comment>
<proteinExistence type="inferred from homology"/>
<gene>
    <name evidence="5" type="ORF">P2L57_04945</name>
</gene>
<dbReference type="EC" id="2.4.-.-" evidence="5"/>
<evidence type="ECO:0000256" key="3">
    <source>
        <dbReference type="ARBA" id="ARBA00022679"/>
    </source>
</evidence>
<dbReference type="EMBL" id="JARHTQ010000002">
    <property type="protein sequence ID" value="MDF2255101.1"/>
    <property type="molecule type" value="Genomic_DNA"/>
</dbReference>